<name>A0ACC0CLB2_9PEZI</name>
<gene>
    <name evidence="1" type="ORF">F4821DRAFT_265200</name>
</gene>
<dbReference type="Proteomes" id="UP001497680">
    <property type="component" value="Unassembled WGS sequence"/>
</dbReference>
<proteinExistence type="predicted"/>
<dbReference type="EMBL" id="MU394406">
    <property type="protein sequence ID" value="KAI6081128.1"/>
    <property type="molecule type" value="Genomic_DNA"/>
</dbReference>
<organism evidence="1 2">
    <name type="scientific">Hypoxylon rubiginosum</name>
    <dbReference type="NCBI Taxonomy" id="110542"/>
    <lineage>
        <taxon>Eukaryota</taxon>
        <taxon>Fungi</taxon>
        <taxon>Dikarya</taxon>
        <taxon>Ascomycota</taxon>
        <taxon>Pezizomycotina</taxon>
        <taxon>Sordariomycetes</taxon>
        <taxon>Xylariomycetidae</taxon>
        <taxon>Xylariales</taxon>
        <taxon>Hypoxylaceae</taxon>
        <taxon>Hypoxylon</taxon>
    </lineage>
</organism>
<protein>
    <submittedName>
        <fullName evidence="1">Feruloyl esterase B</fullName>
    </submittedName>
</protein>
<comment type="caution">
    <text evidence="1">The sequence shown here is derived from an EMBL/GenBank/DDBJ whole genome shotgun (WGS) entry which is preliminary data.</text>
</comment>
<reference evidence="1 2" key="1">
    <citation type="journal article" date="2022" name="New Phytol.">
        <title>Ecological generalism drives hyperdiversity of secondary metabolite gene clusters in xylarialean endophytes.</title>
        <authorList>
            <person name="Franco M.E.E."/>
            <person name="Wisecaver J.H."/>
            <person name="Arnold A.E."/>
            <person name="Ju Y.M."/>
            <person name="Slot J.C."/>
            <person name="Ahrendt S."/>
            <person name="Moore L.P."/>
            <person name="Eastman K.E."/>
            <person name="Scott K."/>
            <person name="Konkel Z."/>
            <person name="Mondo S.J."/>
            <person name="Kuo A."/>
            <person name="Hayes R.D."/>
            <person name="Haridas S."/>
            <person name="Andreopoulos B."/>
            <person name="Riley R."/>
            <person name="LaButti K."/>
            <person name="Pangilinan J."/>
            <person name="Lipzen A."/>
            <person name="Amirebrahimi M."/>
            <person name="Yan J."/>
            <person name="Adam C."/>
            <person name="Keymanesh K."/>
            <person name="Ng V."/>
            <person name="Louie K."/>
            <person name="Northen T."/>
            <person name="Drula E."/>
            <person name="Henrissat B."/>
            <person name="Hsieh H.M."/>
            <person name="Youens-Clark K."/>
            <person name="Lutzoni F."/>
            <person name="Miadlikowska J."/>
            <person name="Eastwood D.C."/>
            <person name="Hamelin R.C."/>
            <person name="Grigoriev I.V."/>
            <person name="U'Ren J.M."/>
        </authorList>
    </citation>
    <scope>NUCLEOTIDE SEQUENCE [LARGE SCALE GENOMIC DNA]</scope>
    <source>
        <strain evidence="1 2">ER1909</strain>
    </source>
</reference>
<keyword evidence="2" id="KW-1185">Reference proteome</keyword>
<sequence>MLKTFRIIAPLLGLARLPLAHCQAYSPVISCSELTAPEVEGAVVVDMTAEETTSGGIDVCNANVYLTHGDAGDRVRVQTYLPLRGYTGRFQGIGGGGMLAGFFDGNLSSSARSGFATGSTDAGRPNGTEVDDSWAGNEQLLVNFAYLSVHEMTVVGKALAEEFYGQPVKYSYWNGCSNGGRQGYVEAQRYPADYDGIMANAPGINWDRFLVADLFPYLVEVSENEFPSSCVWDTITAAAVSACDNLDGGEDNIINLPFECHFDATTTVGQMACDTIITEVYARMWNDITRGPQDNHGKTVWGGLIPGTNLTALAAAEPFLIGQVWVAAFVEFDRSFRIDTIARDELYAEIDKSERMYRSTMGGDDPDLSAFRDAGGKLITYHGLVDQILPPYGTINYRAQVEELLGGNEAVNEFYRLFLAPGVEHCGAGNGAQPSNPFAQLMDWVEKGLVPDVMPATGGIGDRNLCPYPKNLVYTGTGDLTVASSWRCV</sequence>
<evidence type="ECO:0000313" key="1">
    <source>
        <dbReference type="EMBL" id="KAI6081128.1"/>
    </source>
</evidence>
<evidence type="ECO:0000313" key="2">
    <source>
        <dbReference type="Proteomes" id="UP001497680"/>
    </source>
</evidence>
<accession>A0ACC0CLB2</accession>